<keyword evidence="2" id="KW-0472">Membrane</keyword>
<keyword evidence="2" id="KW-1133">Transmembrane helix</keyword>
<feature type="region of interest" description="Disordered" evidence="1">
    <location>
        <begin position="1"/>
        <end position="27"/>
    </location>
</feature>
<dbReference type="EMBL" id="CP108133">
    <property type="protein sequence ID" value="WTP52246.1"/>
    <property type="molecule type" value="Genomic_DNA"/>
</dbReference>
<evidence type="ECO:0000313" key="3">
    <source>
        <dbReference type="EMBL" id="WTP52246.1"/>
    </source>
</evidence>
<feature type="compositionally biased region" description="Low complexity" evidence="1">
    <location>
        <begin position="410"/>
        <end position="425"/>
    </location>
</feature>
<dbReference type="Proteomes" id="UP001432166">
    <property type="component" value="Chromosome"/>
</dbReference>
<feature type="compositionally biased region" description="Gly residues" evidence="1">
    <location>
        <begin position="199"/>
        <end position="208"/>
    </location>
</feature>
<organism evidence="3 4">
    <name type="scientific">Streptomyces tauricus</name>
    <dbReference type="NCBI Taxonomy" id="68274"/>
    <lineage>
        <taxon>Bacteria</taxon>
        <taxon>Bacillati</taxon>
        <taxon>Actinomycetota</taxon>
        <taxon>Actinomycetes</taxon>
        <taxon>Kitasatosporales</taxon>
        <taxon>Streptomycetaceae</taxon>
        <taxon>Streptomyces</taxon>
        <taxon>Streptomyces aurantiacus group</taxon>
    </lineage>
</organism>
<protein>
    <recommendedName>
        <fullName evidence="5">Large membrane protein</fullName>
    </recommendedName>
</protein>
<keyword evidence="4" id="KW-1185">Reference proteome</keyword>
<feature type="transmembrane region" description="Helical" evidence="2">
    <location>
        <begin position="26"/>
        <end position="47"/>
    </location>
</feature>
<feature type="region of interest" description="Disordered" evidence="1">
    <location>
        <begin position="47"/>
        <end position="100"/>
    </location>
</feature>
<evidence type="ECO:0000256" key="1">
    <source>
        <dbReference type="SAM" id="MobiDB-lite"/>
    </source>
</evidence>
<feature type="region of interest" description="Disordered" evidence="1">
    <location>
        <begin position="385"/>
        <end position="438"/>
    </location>
</feature>
<keyword evidence="2" id="KW-0812">Transmembrane</keyword>
<proteinExistence type="predicted"/>
<evidence type="ECO:0000313" key="4">
    <source>
        <dbReference type="Proteomes" id="UP001432166"/>
    </source>
</evidence>
<feature type="region of interest" description="Disordered" evidence="1">
    <location>
        <begin position="188"/>
        <end position="219"/>
    </location>
</feature>
<reference evidence="3" key="1">
    <citation type="submission" date="2022-10" db="EMBL/GenBank/DDBJ databases">
        <title>The complete genomes of actinobacterial strains from the NBC collection.</title>
        <authorList>
            <person name="Joergensen T.S."/>
            <person name="Alvarez Arevalo M."/>
            <person name="Sterndorff E.B."/>
            <person name="Faurdal D."/>
            <person name="Vuksanovic O."/>
            <person name="Mourched A.-S."/>
            <person name="Charusanti P."/>
            <person name="Shaw S."/>
            <person name="Blin K."/>
            <person name="Weber T."/>
        </authorList>
    </citation>
    <scope>NUCLEOTIDE SEQUENCE</scope>
    <source>
        <strain evidence="3">NBC_00189</strain>
    </source>
</reference>
<dbReference type="RefSeq" id="WP_265650671.1">
    <property type="nucleotide sequence ID" value="NZ_CP108133.1"/>
</dbReference>
<name>A0ABZ1JNQ1_9ACTN</name>
<feature type="compositionally biased region" description="Gly residues" evidence="1">
    <location>
        <begin position="51"/>
        <end position="63"/>
    </location>
</feature>
<feature type="region of interest" description="Disordered" evidence="1">
    <location>
        <begin position="503"/>
        <end position="527"/>
    </location>
</feature>
<evidence type="ECO:0008006" key="5">
    <source>
        <dbReference type="Google" id="ProtNLM"/>
    </source>
</evidence>
<feature type="compositionally biased region" description="Basic and acidic residues" evidence="1">
    <location>
        <begin position="517"/>
        <end position="527"/>
    </location>
</feature>
<gene>
    <name evidence="3" type="ORF">OG288_30445</name>
</gene>
<feature type="compositionally biased region" description="Low complexity" evidence="1">
    <location>
        <begin position="77"/>
        <end position="89"/>
    </location>
</feature>
<evidence type="ECO:0000256" key="2">
    <source>
        <dbReference type="SAM" id="Phobius"/>
    </source>
</evidence>
<accession>A0ABZ1JNQ1</accession>
<sequence>MDTERPDNEAAQAADEDQPRRRRSPVAVASVAAAVLLVGGGGAYFAATATGGSGGKDGSGAPRGDGTPPLLALDGYTGSATSGTAGTSGIAPGEPDPNGVTYRAEGELPDGPSSAAVHRAEGTVTAAEVAKLAEALGVEGTPKAEGDAWKVGATKDGFGSGLSVSKKAPGIWTFSRYAPGTDNCKSTTTCAQRSAGGNESAGGRGSAGGSESARGAEVDPVSAAAAKKAAAPVLKAVGQDDAKLDAGQLMDAVRVVNAEPKVGGLPTYGWTTGVQIGPDGKVVGGSGQLKAPAKGDTYPVISAEKTLGLLNSGTGDGRVGIGGCASPVPLKDKNETPCEASGTAPKSEPVVVEDAVFGLAAHYVDGRQALVPSWLFEVRPSGTGDTFTITHPAVDPKYLTAPRPPEADPSDGPTTRPSPRTSEPGDGTSAAPATRDVRVEGYSADGRELTVRFTGGVCSDYSASADESGGTVEVRVSDKPDPDKVCIMIAKVFHEKIDLDKPLGDRKVVGSDGKAVPQEKDLPDPTG</sequence>